<dbReference type="Pfam" id="PF00392">
    <property type="entry name" value="GntR"/>
    <property type="match status" value="1"/>
</dbReference>
<dbReference type="PROSITE" id="PS50949">
    <property type="entry name" value="HTH_GNTR"/>
    <property type="match status" value="1"/>
</dbReference>
<dbReference type="PATRIC" id="fig|1389489.3.peg.39"/>
<feature type="domain" description="HTH gntR-type" evidence="4">
    <location>
        <begin position="21"/>
        <end position="88"/>
    </location>
</feature>
<dbReference type="InterPro" id="IPR000524">
    <property type="entry name" value="Tscrpt_reg_HTH_GntR"/>
</dbReference>
<keyword evidence="1" id="KW-0805">Transcription regulation</keyword>
<dbReference type="SMART" id="SM00345">
    <property type="entry name" value="HTH_GNTR"/>
    <property type="match status" value="1"/>
</dbReference>
<dbReference type="GO" id="GO:0003700">
    <property type="term" value="F:DNA-binding transcription factor activity"/>
    <property type="evidence" value="ECO:0007669"/>
    <property type="project" value="InterPro"/>
</dbReference>
<evidence type="ECO:0000256" key="3">
    <source>
        <dbReference type="ARBA" id="ARBA00023163"/>
    </source>
</evidence>
<keyword evidence="3" id="KW-0804">Transcription</keyword>
<sequence length="144" mass="15744">MTLDDYPTLAAAMPALTTDRRLLRNDVFEMLLERIMNGSFAPGERLKDAELTAWLRVSRTPVREALSRLAVVGLIKTAPNRFTVVAPMVDAEIVGAIAVLRRIYPDAVAEALETAGDDAELELSLLAGRLEWDLNVPPSRLSSG</sequence>
<dbReference type="KEGG" id="lxy:O159_00430"/>
<evidence type="ECO:0000313" key="5">
    <source>
        <dbReference type="EMBL" id="AGW40322.1"/>
    </source>
</evidence>
<evidence type="ECO:0000259" key="4">
    <source>
        <dbReference type="PROSITE" id="PS50949"/>
    </source>
</evidence>
<dbReference type="AlphaFoldDB" id="U3P5Y2"/>
<dbReference type="InterPro" id="IPR036388">
    <property type="entry name" value="WH-like_DNA-bd_sf"/>
</dbReference>
<dbReference type="PANTHER" id="PTHR43537:SF5">
    <property type="entry name" value="UXU OPERON TRANSCRIPTIONAL REGULATOR"/>
    <property type="match status" value="1"/>
</dbReference>
<proteinExistence type="predicted"/>
<keyword evidence="6" id="KW-1185">Reference proteome</keyword>
<dbReference type="Proteomes" id="UP000016743">
    <property type="component" value="Chromosome"/>
</dbReference>
<evidence type="ECO:0000256" key="1">
    <source>
        <dbReference type="ARBA" id="ARBA00023015"/>
    </source>
</evidence>
<evidence type="ECO:0000313" key="6">
    <source>
        <dbReference type="Proteomes" id="UP000016743"/>
    </source>
</evidence>
<dbReference type="Gene3D" id="1.10.10.10">
    <property type="entry name" value="Winged helix-like DNA-binding domain superfamily/Winged helix DNA-binding domain"/>
    <property type="match status" value="1"/>
</dbReference>
<dbReference type="GO" id="GO:0003677">
    <property type="term" value="F:DNA binding"/>
    <property type="evidence" value="ECO:0007669"/>
    <property type="project" value="UniProtKB-KW"/>
</dbReference>
<organism evidence="5 6">
    <name type="scientific">Leifsonia xyli subsp. cynodontis DSM 46306</name>
    <dbReference type="NCBI Taxonomy" id="1389489"/>
    <lineage>
        <taxon>Bacteria</taxon>
        <taxon>Bacillati</taxon>
        <taxon>Actinomycetota</taxon>
        <taxon>Actinomycetes</taxon>
        <taxon>Micrococcales</taxon>
        <taxon>Microbacteriaceae</taxon>
        <taxon>Leifsonia</taxon>
    </lineage>
</organism>
<keyword evidence="2" id="KW-0238">DNA-binding</keyword>
<accession>U3P5Y2</accession>
<dbReference type="RefSeq" id="WP_021753769.1">
    <property type="nucleotide sequence ID" value="NC_022438.1"/>
</dbReference>
<dbReference type="eggNOG" id="COG1802">
    <property type="taxonomic scope" value="Bacteria"/>
</dbReference>
<gene>
    <name evidence="5" type="ORF">O159_00430</name>
</gene>
<dbReference type="EMBL" id="CP006734">
    <property type="protein sequence ID" value="AGW40322.1"/>
    <property type="molecule type" value="Genomic_DNA"/>
</dbReference>
<name>U3P5Y2_LEIXC</name>
<evidence type="ECO:0000256" key="2">
    <source>
        <dbReference type="ARBA" id="ARBA00023125"/>
    </source>
</evidence>
<protein>
    <recommendedName>
        <fullName evidence="4">HTH gntR-type domain-containing protein</fullName>
    </recommendedName>
</protein>
<reference evidence="5 6" key="1">
    <citation type="journal article" date="2013" name="Genome Announc.">
        <title>Complete Genome Sequence of Leifsonia xyli subsp. cynodontis Strain DSM46306, a Gram-Positive Bacterial Pathogen of Grasses.</title>
        <authorList>
            <person name="Monteiro-Vitorello C.B."/>
            <person name="Zerillo M.M."/>
            <person name="Van Sluys M.A."/>
            <person name="Camargo L.E."/>
            <person name="Kitajima J.P."/>
        </authorList>
    </citation>
    <scope>NUCLEOTIDE SEQUENCE [LARGE SCALE GENOMIC DNA]</scope>
    <source>
        <strain evidence="5 6">DSM 46306</strain>
    </source>
</reference>
<dbReference type="STRING" id="1389489.O159_00430"/>
<dbReference type="PANTHER" id="PTHR43537">
    <property type="entry name" value="TRANSCRIPTIONAL REGULATOR, GNTR FAMILY"/>
    <property type="match status" value="1"/>
</dbReference>
<dbReference type="InterPro" id="IPR036390">
    <property type="entry name" value="WH_DNA-bd_sf"/>
</dbReference>
<dbReference type="HOGENOM" id="CLU_1794101_0_0_11"/>
<dbReference type="SUPFAM" id="SSF46785">
    <property type="entry name" value="Winged helix' DNA-binding domain"/>
    <property type="match status" value="1"/>
</dbReference>